<dbReference type="AlphaFoldDB" id="A0ABD0M7L0"/>
<protein>
    <submittedName>
        <fullName evidence="3">Uncharacterized protein</fullName>
    </submittedName>
</protein>
<feature type="compositionally biased region" description="Low complexity" evidence="1">
    <location>
        <begin position="73"/>
        <end position="85"/>
    </location>
</feature>
<feature type="signal peptide" evidence="2">
    <location>
        <begin position="1"/>
        <end position="20"/>
    </location>
</feature>
<feature type="region of interest" description="Disordered" evidence="1">
    <location>
        <begin position="71"/>
        <end position="90"/>
    </location>
</feature>
<name>A0ABD0M7L0_9CAEN</name>
<keyword evidence="4" id="KW-1185">Reference proteome</keyword>
<gene>
    <name evidence="3" type="ORF">BaRGS_00001415</name>
</gene>
<dbReference type="EMBL" id="JACVVK020000004">
    <property type="protein sequence ID" value="KAK7507480.1"/>
    <property type="molecule type" value="Genomic_DNA"/>
</dbReference>
<dbReference type="Proteomes" id="UP001519460">
    <property type="component" value="Unassembled WGS sequence"/>
</dbReference>
<sequence length="172" mass="18268">MNGTILAGLAVDLLLLPASSDDLICIQPPQGQHVVPGTATTLDDSEWILAREIPATPTSTMMIMTMKMQRRVQNGGSQPSSGQNSATSYPTSALPVHTVQLCLRHPSSTSAGIRCRVLGASAGDDKPAISYVEHVHTGPSSLLMTRLAYVNTYDVSKATHTHITTPLPYTTS</sequence>
<evidence type="ECO:0000256" key="2">
    <source>
        <dbReference type="SAM" id="SignalP"/>
    </source>
</evidence>
<evidence type="ECO:0000313" key="4">
    <source>
        <dbReference type="Proteomes" id="UP001519460"/>
    </source>
</evidence>
<proteinExistence type="predicted"/>
<feature type="chain" id="PRO_5044753854" evidence="2">
    <location>
        <begin position="21"/>
        <end position="172"/>
    </location>
</feature>
<keyword evidence="2" id="KW-0732">Signal</keyword>
<accession>A0ABD0M7L0</accession>
<evidence type="ECO:0000256" key="1">
    <source>
        <dbReference type="SAM" id="MobiDB-lite"/>
    </source>
</evidence>
<comment type="caution">
    <text evidence="3">The sequence shown here is derived from an EMBL/GenBank/DDBJ whole genome shotgun (WGS) entry which is preliminary data.</text>
</comment>
<organism evidence="3 4">
    <name type="scientific">Batillaria attramentaria</name>
    <dbReference type="NCBI Taxonomy" id="370345"/>
    <lineage>
        <taxon>Eukaryota</taxon>
        <taxon>Metazoa</taxon>
        <taxon>Spiralia</taxon>
        <taxon>Lophotrochozoa</taxon>
        <taxon>Mollusca</taxon>
        <taxon>Gastropoda</taxon>
        <taxon>Caenogastropoda</taxon>
        <taxon>Sorbeoconcha</taxon>
        <taxon>Cerithioidea</taxon>
        <taxon>Batillariidae</taxon>
        <taxon>Batillaria</taxon>
    </lineage>
</organism>
<evidence type="ECO:0000313" key="3">
    <source>
        <dbReference type="EMBL" id="KAK7507480.1"/>
    </source>
</evidence>
<reference evidence="3 4" key="1">
    <citation type="journal article" date="2023" name="Sci. Data">
        <title>Genome assembly of the Korean intertidal mud-creeper Batillaria attramentaria.</title>
        <authorList>
            <person name="Patra A.K."/>
            <person name="Ho P.T."/>
            <person name="Jun S."/>
            <person name="Lee S.J."/>
            <person name="Kim Y."/>
            <person name="Won Y.J."/>
        </authorList>
    </citation>
    <scope>NUCLEOTIDE SEQUENCE [LARGE SCALE GENOMIC DNA]</scope>
    <source>
        <strain evidence="3">Wonlab-2016</strain>
    </source>
</reference>